<comment type="caution">
    <text evidence="2">The sequence shown here is derived from an EMBL/GenBank/DDBJ whole genome shotgun (WGS) entry which is preliminary data.</text>
</comment>
<dbReference type="PANTHER" id="PTHR46476:SF13">
    <property type="entry name" value="2, PUTATIVE, EXPRESSED-RELATED"/>
    <property type="match status" value="1"/>
</dbReference>
<dbReference type="InterPro" id="IPR001223">
    <property type="entry name" value="Glyco_hydro18_cat"/>
</dbReference>
<dbReference type="InterPro" id="IPR017853">
    <property type="entry name" value="GH"/>
</dbReference>
<dbReference type="InterPro" id="IPR000677">
    <property type="entry name" value="Chitinase-like"/>
</dbReference>
<dbReference type="Gene3D" id="3.20.20.80">
    <property type="entry name" value="Glycosidases"/>
    <property type="match status" value="1"/>
</dbReference>
<evidence type="ECO:0000259" key="1">
    <source>
        <dbReference type="PROSITE" id="PS51910"/>
    </source>
</evidence>
<dbReference type="AlphaFoldDB" id="A0AAV8C865"/>
<dbReference type="PROSITE" id="PS51910">
    <property type="entry name" value="GH18_2"/>
    <property type="match status" value="1"/>
</dbReference>
<name>A0AAV8C865_9POAL</name>
<dbReference type="PRINTS" id="PR00551">
    <property type="entry name" value="2SGLOBULIN"/>
</dbReference>
<gene>
    <name evidence="2" type="ORF">LUZ62_085052</name>
</gene>
<keyword evidence="3" id="KW-1185">Reference proteome</keyword>
<feature type="domain" description="GH18" evidence="1">
    <location>
        <begin position="5"/>
        <end position="187"/>
    </location>
</feature>
<evidence type="ECO:0000313" key="2">
    <source>
        <dbReference type="EMBL" id="KAJ4750647.1"/>
    </source>
</evidence>
<sequence>MPNSNHFTEYIGAQFKNVKFSDVPINSGVEFHYICSFAIDYSDATTPPAPTNGEFGVFWDTENLSPDAVSAIKEKHSNVKVAVSLGGGTIGSDNNKVKVNFKATSVDSWVSNAVTSLKSIIEEYNQDGIDIDYENFSDDDIEKFTECIGQLITNLKTDRVISFASFAPFDDSDIPIRQEMYKALWSR</sequence>
<dbReference type="Pfam" id="PF00704">
    <property type="entry name" value="Glyco_hydro_18"/>
    <property type="match status" value="1"/>
</dbReference>
<evidence type="ECO:0000313" key="3">
    <source>
        <dbReference type="Proteomes" id="UP001140206"/>
    </source>
</evidence>
<organism evidence="2 3">
    <name type="scientific">Rhynchospora pubera</name>
    <dbReference type="NCBI Taxonomy" id="906938"/>
    <lineage>
        <taxon>Eukaryota</taxon>
        <taxon>Viridiplantae</taxon>
        <taxon>Streptophyta</taxon>
        <taxon>Embryophyta</taxon>
        <taxon>Tracheophyta</taxon>
        <taxon>Spermatophyta</taxon>
        <taxon>Magnoliopsida</taxon>
        <taxon>Liliopsida</taxon>
        <taxon>Poales</taxon>
        <taxon>Cyperaceae</taxon>
        <taxon>Cyperoideae</taxon>
        <taxon>Rhynchosporeae</taxon>
        <taxon>Rhynchospora</taxon>
    </lineage>
</organism>
<reference evidence="2" key="1">
    <citation type="submission" date="2022-08" db="EMBL/GenBank/DDBJ databases">
        <authorList>
            <person name="Marques A."/>
        </authorList>
    </citation>
    <scope>NUCLEOTIDE SEQUENCE</scope>
    <source>
        <strain evidence="2">RhyPub2mFocal</strain>
        <tissue evidence="2">Leaves</tissue>
    </source>
</reference>
<protein>
    <submittedName>
        <fullName evidence="2">Chitinase 1</fullName>
    </submittedName>
</protein>
<proteinExistence type="predicted"/>
<dbReference type="Proteomes" id="UP001140206">
    <property type="component" value="Chromosome 5"/>
</dbReference>
<dbReference type="PANTHER" id="PTHR46476">
    <property type="entry name" value="CHITINASE 2-LIKE"/>
    <property type="match status" value="1"/>
</dbReference>
<dbReference type="SUPFAM" id="SSF51445">
    <property type="entry name" value="(Trans)glycosidases"/>
    <property type="match status" value="1"/>
</dbReference>
<dbReference type="EMBL" id="JAMFTS010000005">
    <property type="protein sequence ID" value="KAJ4750647.1"/>
    <property type="molecule type" value="Genomic_DNA"/>
</dbReference>
<accession>A0AAV8C865</accession>
<dbReference type="GO" id="GO:0005975">
    <property type="term" value="P:carbohydrate metabolic process"/>
    <property type="evidence" value="ECO:0007669"/>
    <property type="project" value="InterPro"/>
</dbReference>